<dbReference type="SUPFAM" id="SSF53850">
    <property type="entry name" value="Periplasmic binding protein-like II"/>
    <property type="match status" value="1"/>
</dbReference>
<dbReference type="Proteomes" id="UP000542776">
    <property type="component" value="Unassembled WGS sequence"/>
</dbReference>
<comment type="caution">
    <text evidence="2">The sequence shown here is derived from an EMBL/GenBank/DDBJ whole genome shotgun (WGS) entry which is preliminary data.</text>
</comment>
<reference evidence="2 3" key="1">
    <citation type="submission" date="2020-08" db="EMBL/GenBank/DDBJ databases">
        <title>Genomic Encyclopedia of Type Strains, Phase IV (KMG-IV): sequencing the most valuable type-strain genomes for metagenomic binning, comparative biology and taxonomic classification.</title>
        <authorList>
            <person name="Goeker M."/>
        </authorList>
    </citation>
    <scope>NUCLEOTIDE SEQUENCE [LARGE SCALE GENOMIC DNA]</scope>
    <source>
        <strain evidence="2 3">DSM 102238</strain>
    </source>
</reference>
<organism evidence="2 3">
    <name type="scientific">Aureimonas pseudogalii</name>
    <dbReference type="NCBI Taxonomy" id="1744844"/>
    <lineage>
        <taxon>Bacteria</taxon>
        <taxon>Pseudomonadati</taxon>
        <taxon>Pseudomonadota</taxon>
        <taxon>Alphaproteobacteria</taxon>
        <taxon>Hyphomicrobiales</taxon>
        <taxon>Aurantimonadaceae</taxon>
        <taxon>Aureimonas</taxon>
    </lineage>
</organism>
<proteinExistence type="predicted"/>
<evidence type="ECO:0000256" key="1">
    <source>
        <dbReference type="ARBA" id="ARBA00022764"/>
    </source>
</evidence>
<dbReference type="InterPro" id="IPR006311">
    <property type="entry name" value="TAT_signal"/>
</dbReference>
<dbReference type="Pfam" id="PF01547">
    <property type="entry name" value="SBP_bac_1"/>
    <property type="match status" value="1"/>
</dbReference>
<keyword evidence="1" id="KW-0574">Periplasm</keyword>
<dbReference type="EMBL" id="JACIEK010000032">
    <property type="protein sequence ID" value="MBB4000803.1"/>
    <property type="molecule type" value="Genomic_DNA"/>
</dbReference>
<sequence length="141" mass="14549">MTDVCILNRRTVIKAIAGGVGIAATGGLAAPAIAQGAEISIIASETNPAAVAALRAAADAFKKQGGATVVVNNMDMEANKTAIRNYLVAGAPDLCFWYSGNRMRAFVERGLFEDLSDLFAAQKYADVLGPTAGSVTVDGKQ</sequence>
<protein>
    <submittedName>
        <fullName evidence="2">ABC-type glycerol-3-phosphate transport system substrate-binding protein</fullName>
    </submittedName>
</protein>
<keyword evidence="3" id="KW-1185">Reference proteome</keyword>
<dbReference type="AlphaFoldDB" id="A0A7W6H8Z6"/>
<evidence type="ECO:0000313" key="2">
    <source>
        <dbReference type="EMBL" id="MBB4000803.1"/>
    </source>
</evidence>
<dbReference type="Gene3D" id="3.40.190.10">
    <property type="entry name" value="Periplasmic binding protein-like II"/>
    <property type="match status" value="1"/>
</dbReference>
<gene>
    <name evidence="2" type="ORF">GGR04_004684</name>
</gene>
<dbReference type="PROSITE" id="PS51318">
    <property type="entry name" value="TAT"/>
    <property type="match status" value="1"/>
</dbReference>
<accession>A0A7W6H8Z6</accession>
<name>A0A7W6H8Z6_9HYPH</name>
<dbReference type="InterPro" id="IPR006059">
    <property type="entry name" value="SBP"/>
</dbReference>
<evidence type="ECO:0000313" key="3">
    <source>
        <dbReference type="Proteomes" id="UP000542776"/>
    </source>
</evidence>